<dbReference type="SUPFAM" id="SSF56645">
    <property type="entry name" value="Acyl-CoA dehydrogenase NM domain-like"/>
    <property type="match status" value="1"/>
</dbReference>
<dbReference type="Gene3D" id="2.40.110.10">
    <property type="entry name" value="Butyryl-CoA Dehydrogenase, subunit A, domain 2"/>
    <property type="match status" value="1"/>
</dbReference>
<comment type="similarity">
    <text evidence="2 6">Belongs to the acyl-CoA dehydrogenase family.</text>
</comment>
<protein>
    <submittedName>
        <fullName evidence="11">Alkylation response protein AidB-like acyl-CoA dehydrogenase</fullName>
    </submittedName>
</protein>
<evidence type="ECO:0000259" key="8">
    <source>
        <dbReference type="Pfam" id="PF02770"/>
    </source>
</evidence>
<reference evidence="12" key="1">
    <citation type="submission" date="2023-07" db="EMBL/GenBank/DDBJ databases">
        <title>Genome sequencing of Purple Non-Sulfur Bacteria from various extreme environments.</title>
        <authorList>
            <person name="Mayer M."/>
        </authorList>
    </citation>
    <scope>NUCLEOTIDE SEQUENCE [LARGE SCALE GENOMIC DNA]</scope>
    <source>
        <strain evidence="12">DSM 17935</strain>
    </source>
</reference>
<keyword evidence="3 6" id="KW-0285">Flavoprotein</keyword>
<dbReference type="EMBL" id="JAOQNS010000017">
    <property type="protein sequence ID" value="MCW2310024.1"/>
    <property type="molecule type" value="Genomic_DNA"/>
</dbReference>
<dbReference type="Pfam" id="PF02771">
    <property type="entry name" value="Acyl-CoA_dh_N"/>
    <property type="match status" value="1"/>
</dbReference>
<dbReference type="InterPro" id="IPR013786">
    <property type="entry name" value="AcylCoA_DH/ox_N"/>
</dbReference>
<dbReference type="Pfam" id="PF12806">
    <property type="entry name" value="Acyl-CoA_dh_C"/>
    <property type="match status" value="1"/>
</dbReference>
<dbReference type="InterPro" id="IPR046373">
    <property type="entry name" value="Acyl-CoA_Oxase/DH_mid-dom_sf"/>
</dbReference>
<organism evidence="11 12">
    <name type="scientific">Rhodobium gokarnense</name>
    <dbReference type="NCBI Taxonomy" id="364296"/>
    <lineage>
        <taxon>Bacteria</taxon>
        <taxon>Pseudomonadati</taxon>
        <taxon>Pseudomonadota</taxon>
        <taxon>Alphaproteobacteria</taxon>
        <taxon>Hyphomicrobiales</taxon>
        <taxon>Rhodobiaceae</taxon>
        <taxon>Rhodobium</taxon>
    </lineage>
</organism>
<feature type="domain" description="Acetyl-CoA dehydrogenase-like C-terminal" evidence="10">
    <location>
        <begin position="466"/>
        <end position="588"/>
    </location>
</feature>
<gene>
    <name evidence="11" type="ORF">M2319_004389</name>
</gene>
<evidence type="ECO:0000256" key="3">
    <source>
        <dbReference type="ARBA" id="ARBA00022630"/>
    </source>
</evidence>
<sequence length="595" mass="62932">MSYRAPVSDIAFTLKHMTGVSELLADGRFGDLSEDLMDAILEEAGKFASEEIAPLNRVGDAEHAHFKDGKVTMPEGWRRVYEAWCAAGWAGLSAPEEFGGQGLPTIMLAATQEMWNAASMAFGVGPTLTVGSIEAFAAHASPEVQERYLTKLVSGEWMATMNLTEPQAGSDLNALRTRAERAGDGSYRLFGQKIFITYGEHDLTDNIVHLVLARLPDAPAGTRGISLFAVPKYLVNEDGSLGAANDLVCANVEEKLGIHGSPTCTMHYGDKDGAVGWLVGEENRGLACMFTMMNNARLIVGLQGVGIAERAFQQALAYAEERRQGRSPDWQGEGMAPIALHPDVRRNLATMKALAHASRAICYACAEAIDRGRIEEGEAGKTWQERANLLTPLAKAFSTDIGFEVASIGVQIHGGMGYVEETGAAQHLRDSRIAMIYEGTNGIQAIDLVMRKLPQSGGEAVRGYLSELRDVAERAGASNRVDFGRIGERLNAALDDAEAATEWLLSAVGEGRISEALAGATPYLRLLSLAAGGAGLARGALAAASSADGSGAAAAHIHTARFFAENILTASGGLKETVTGGAASILAADPDLLSA</sequence>
<evidence type="ECO:0000256" key="1">
    <source>
        <dbReference type="ARBA" id="ARBA00001974"/>
    </source>
</evidence>
<dbReference type="PANTHER" id="PTHR42803">
    <property type="entry name" value="ACYL-COA DEHYDROGENASE"/>
    <property type="match status" value="1"/>
</dbReference>
<keyword evidence="12" id="KW-1185">Reference proteome</keyword>
<evidence type="ECO:0000259" key="7">
    <source>
        <dbReference type="Pfam" id="PF00441"/>
    </source>
</evidence>
<dbReference type="InterPro" id="IPR006091">
    <property type="entry name" value="Acyl-CoA_Oxase/DH_mid-dom"/>
</dbReference>
<dbReference type="InterPro" id="IPR037069">
    <property type="entry name" value="AcylCoA_DH/ox_N_sf"/>
</dbReference>
<evidence type="ECO:0000313" key="11">
    <source>
        <dbReference type="EMBL" id="MCW2310024.1"/>
    </source>
</evidence>
<dbReference type="SUPFAM" id="SSF47203">
    <property type="entry name" value="Acyl-CoA dehydrogenase C-terminal domain-like"/>
    <property type="match status" value="1"/>
</dbReference>
<evidence type="ECO:0000313" key="12">
    <source>
        <dbReference type="Proteomes" id="UP001209755"/>
    </source>
</evidence>
<feature type="domain" description="Acyl-CoA oxidase/dehydrogenase middle" evidence="8">
    <location>
        <begin position="161"/>
        <end position="268"/>
    </location>
</feature>
<evidence type="ECO:0000256" key="6">
    <source>
        <dbReference type="RuleBase" id="RU362125"/>
    </source>
</evidence>
<feature type="domain" description="Acyl-CoA dehydrogenase/oxidase C-terminal" evidence="7">
    <location>
        <begin position="283"/>
        <end position="450"/>
    </location>
</feature>
<dbReference type="InterPro" id="IPR009100">
    <property type="entry name" value="AcylCoA_DH/oxidase_NM_dom_sf"/>
</dbReference>
<evidence type="ECO:0000259" key="9">
    <source>
        <dbReference type="Pfam" id="PF02771"/>
    </source>
</evidence>
<evidence type="ECO:0000259" key="10">
    <source>
        <dbReference type="Pfam" id="PF12806"/>
    </source>
</evidence>
<dbReference type="Gene3D" id="1.20.140.10">
    <property type="entry name" value="Butyryl-CoA Dehydrogenase, subunit A, domain 3"/>
    <property type="match status" value="1"/>
</dbReference>
<feature type="domain" description="Acyl-CoA dehydrogenase/oxidase N-terminal" evidence="9">
    <location>
        <begin position="39"/>
        <end position="156"/>
    </location>
</feature>
<dbReference type="InterPro" id="IPR052166">
    <property type="entry name" value="Diverse_Acyl-CoA_DH"/>
</dbReference>
<dbReference type="Pfam" id="PF02770">
    <property type="entry name" value="Acyl-CoA_dh_M"/>
    <property type="match status" value="1"/>
</dbReference>
<dbReference type="Pfam" id="PF00441">
    <property type="entry name" value="Acyl-CoA_dh_1"/>
    <property type="match status" value="1"/>
</dbReference>
<dbReference type="Proteomes" id="UP001209755">
    <property type="component" value="Unassembled WGS sequence"/>
</dbReference>
<evidence type="ECO:0000256" key="2">
    <source>
        <dbReference type="ARBA" id="ARBA00009347"/>
    </source>
</evidence>
<comment type="cofactor">
    <cofactor evidence="1 6">
        <name>FAD</name>
        <dbReference type="ChEBI" id="CHEBI:57692"/>
    </cofactor>
</comment>
<dbReference type="PANTHER" id="PTHR42803:SF1">
    <property type="entry name" value="BROAD-SPECIFICITY LINEAR ACYL-COA DEHYDROGENASE FADE5"/>
    <property type="match status" value="1"/>
</dbReference>
<keyword evidence="4 6" id="KW-0274">FAD</keyword>
<dbReference type="RefSeq" id="WP_264603599.1">
    <property type="nucleotide sequence ID" value="NZ_JAOQNS010000017.1"/>
</dbReference>
<dbReference type="InterPro" id="IPR025878">
    <property type="entry name" value="Acyl-CoA_dh-like_C_dom"/>
</dbReference>
<dbReference type="InterPro" id="IPR009075">
    <property type="entry name" value="AcylCo_DH/oxidase_C"/>
</dbReference>
<evidence type="ECO:0000256" key="5">
    <source>
        <dbReference type="ARBA" id="ARBA00023002"/>
    </source>
</evidence>
<proteinExistence type="inferred from homology"/>
<name>A0ABT3HIA3_9HYPH</name>
<keyword evidence="5 6" id="KW-0560">Oxidoreductase</keyword>
<comment type="caution">
    <text evidence="11">The sequence shown here is derived from an EMBL/GenBank/DDBJ whole genome shotgun (WGS) entry which is preliminary data.</text>
</comment>
<dbReference type="InterPro" id="IPR036250">
    <property type="entry name" value="AcylCo_DH-like_C"/>
</dbReference>
<evidence type="ECO:0000256" key="4">
    <source>
        <dbReference type="ARBA" id="ARBA00022827"/>
    </source>
</evidence>
<dbReference type="Gene3D" id="1.10.540.10">
    <property type="entry name" value="Acyl-CoA dehydrogenase/oxidase, N-terminal domain"/>
    <property type="match status" value="1"/>
</dbReference>
<accession>A0ABT3HIA3</accession>